<organism evidence="13 14">
    <name type="scientific">Boothiomyces macroporosus</name>
    <dbReference type="NCBI Taxonomy" id="261099"/>
    <lineage>
        <taxon>Eukaryota</taxon>
        <taxon>Fungi</taxon>
        <taxon>Fungi incertae sedis</taxon>
        <taxon>Chytridiomycota</taxon>
        <taxon>Chytridiomycota incertae sedis</taxon>
        <taxon>Chytridiomycetes</taxon>
        <taxon>Rhizophydiales</taxon>
        <taxon>Terramycetaceae</taxon>
        <taxon>Boothiomyces</taxon>
    </lineage>
</organism>
<dbReference type="Pfam" id="PF25555">
    <property type="entry name" value="RAB3A-like_C"/>
    <property type="match status" value="1"/>
</dbReference>
<evidence type="ECO:0000256" key="10">
    <source>
        <dbReference type="SAM" id="MobiDB-lite"/>
    </source>
</evidence>
<evidence type="ECO:0000259" key="11">
    <source>
        <dbReference type="Pfam" id="PF02434"/>
    </source>
</evidence>
<dbReference type="CDD" id="cd21044">
    <property type="entry name" value="Rab11BD_RAB3IP_like"/>
    <property type="match status" value="1"/>
</dbReference>
<keyword evidence="14" id="KW-1185">Reference proteome</keyword>
<feature type="compositionally biased region" description="Polar residues" evidence="10">
    <location>
        <begin position="80"/>
        <end position="119"/>
    </location>
</feature>
<feature type="domain" description="GDP/GTP exchange factor Sec2 N-terminal" evidence="12">
    <location>
        <begin position="255"/>
        <end position="353"/>
    </location>
</feature>
<keyword evidence="3" id="KW-0808">Transferase</keyword>
<evidence type="ECO:0000256" key="9">
    <source>
        <dbReference type="SAM" id="Coils"/>
    </source>
</evidence>
<sequence length="978" mass="110645">METQSMVNIAPSEEDTANLIKTLELEIQRIKIKQYEFAIQEAMNYLAKPLNTFEEWMNGDTAEDFEQFAALDYRKAKSNPYLNQPPESSNNFIRRSLGNTQAKPPGITSHTKSISTPPTSDKPKKDVPDFSKLEITCLESMRIGFNFLKNCQKQNNALDMGTYVLPESAVIKGENEALALANFNPVNEEQIEVEPKELEKRSSLSPSHKVFSYPKIDEGGEGDLSATANDSDLKSPMSIHKCEKCHVSLLKIDALNEKLDSANKLIYDLEGRLHKEIKSKKASQQAKEMMDKEIEDITAELFARANQMVIDESRKVEELYAANKELTKQMDDAAARLKERELELYQASQCLHELQSTAIHSSSFSKQTSIKKPGQAHEIPSPTHRLPTEFNHSVIAGFDRFPTSMAVDGFIFQEFQELIKVIVLSANMPSLQAFQAIHGTLFLKRCQIEDVEPCLYYNYQTNSTFKSYGPGLTQSFKKKILDLCIRGQVHPSVIEVSENSPIPKAKCLMCTAIRECEYLVKLGPSDAPKQEVAHSCRACRDRLVSVTDFFNFITFISANTQGATILSTFKQVLWLRRRMQLAKIGSGSMFETEVTAMLGPGGAGDWEKNIDDSKYDNLAFAVKTGKDIAQKRAPIQFLTFLAPVRNILMIGEAPGIAVGDIPMIDVVSHLYDGITLPPEKKRKKKKPKTKKTIVGGKEIVVEEVVPDEASEGWKSDAHKNLPGFRQLYEHYPNADWYVMIDDDTYVFMENLHFRLAHFKPDKPYYFGSANVFTGCDSVKKLGTGPFFAHGGSGIVLSKAAIKKLIPIIDSCLPKYHQCWAGDIRLALCLRDAGILLGDPLHFYRDPPHDKFNYTKPCALPNTFHHLLVPQIQKLYEIEMESRKKYKRNLVTMDEIFQNFINEDLKQDADRKGKPYAREPMTEIEQCKQYCKTDLNCVSYTLDDGYCFKKNESNPLIYKKGAVNGVIKDHFVCNQKEFR</sequence>
<evidence type="ECO:0000256" key="8">
    <source>
        <dbReference type="ARBA" id="ARBA00023136"/>
    </source>
</evidence>
<dbReference type="GO" id="GO:0005085">
    <property type="term" value="F:guanyl-nucleotide exchange factor activity"/>
    <property type="evidence" value="ECO:0007669"/>
    <property type="project" value="InterPro"/>
</dbReference>
<keyword evidence="5" id="KW-0735">Signal-anchor</keyword>
<keyword evidence="8" id="KW-0472">Membrane</keyword>
<evidence type="ECO:0000313" key="14">
    <source>
        <dbReference type="Proteomes" id="UP001210925"/>
    </source>
</evidence>
<evidence type="ECO:0000259" key="12">
    <source>
        <dbReference type="Pfam" id="PF06428"/>
    </source>
</evidence>
<evidence type="ECO:0000256" key="2">
    <source>
        <dbReference type="ARBA" id="ARBA00022676"/>
    </source>
</evidence>
<dbReference type="Pfam" id="PF02434">
    <property type="entry name" value="Fringe"/>
    <property type="match status" value="1"/>
</dbReference>
<dbReference type="GO" id="GO:0016020">
    <property type="term" value="C:membrane"/>
    <property type="evidence" value="ECO:0007669"/>
    <property type="project" value="UniProtKB-SubCell"/>
</dbReference>
<keyword evidence="6" id="KW-1133">Transmembrane helix</keyword>
<dbReference type="Proteomes" id="UP001210925">
    <property type="component" value="Unassembled WGS sequence"/>
</dbReference>
<keyword evidence="4" id="KW-0812">Transmembrane</keyword>
<dbReference type="PANTHER" id="PTHR14430">
    <property type="entry name" value="RABIN3-RELATED"/>
    <property type="match status" value="1"/>
</dbReference>
<dbReference type="InterPro" id="IPR040351">
    <property type="entry name" value="RAB3IL/RAB3IP/Sec2"/>
</dbReference>
<protein>
    <submittedName>
        <fullName evidence="13">Uncharacterized protein</fullName>
    </submittedName>
</protein>
<feature type="coiled-coil region" evidence="9">
    <location>
        <begin position="252"/>
        <end position="343"/>
    </location>
</feature>
<comment type="subcellular location">
    <subcellularLocation>
        <location evidence="1">Membrane</location>
        <topology evidence="1">Single-pass type II membrane protein</topology>
    </subcellularLocation>
</comment>
<accession>A0AAD5UM97</accession>
<dbReference type="InterPro" id="IPR003378">
    <property type="entry name" value="Fringe-like_glycosylTrfase"/>
</dbReference>
<feature type="domain" description="Fringe-like glycosyltransferase" evidence="11">
    <location>
        <begin position="733"/>
        <end position="811"/>
    </location>
</feature>
<dbReference type="Gene3D" id="3.90.550.50">
    <property type="match status" value="1"/>
</dbReference>
<feature type="region of interest" description="Disordered" evidence="10">
    <location>
        <begin position="79"/>
        <end position="128"/>
    </location>
</feature>
<name>A0AAD5UM97_9FUNG</name>
<evidence type="ECO:0000256" key="7">
    <source>
        <dbReference type="ARBA" id="ARBA00023054"/>
    </source>
</evidence>
<evidence type="ECO:0000256" key="6">
    <source>
        <dbReference type="ARBA" id="ARBA00022989"/>
    </source>
</evidence>
<dbReference type="EMBL" id="JADGKB010000003">
    <property type="protein sequence ID" value="KAJ3262026.1"/>
    <property type="molecule type" value="Genomic_DNA"/>
</dbReference>
<comment type="caution">
    <text evidence="13">The sequence shown here is derived from an EMBL/GenBank/DDBJ whole genome shotgun (WGS) entry which is preliminary data.</text>
</comment>
<dbReference type="Pfam" id="PF06428">
    <property type="entry name" value="Sec2p"/>
    <property type="match status" value="1"/>
</dbReference>
<dbReference type="AlphaFoldDB" id="A0AAD5UM97"/>
<dbReference type="Gene3D" id="6.10.140.910">
    <property type="match status" value="1"/>
</dbReference>
<keyword evidence="2" id="KW-0328">Glycosyltransferase</keyword>
<evidence type="ECO:0000256" key="3">
    <source>
        <dbReference type="ARBA" id="ARBA00022679"/>
    </source>
</evidence>
<evidence type="ECO:0000256" key="1">
    <source>
        <dbReference type="ARBA" id="ARBA00004606"/>
    </source>
</evidence>
<evidence type="ECO:0000256" key="4">
    <source>
        <dbReference type="ARBA" id="ARBA00022692"/>
    </source>
</evidence>
<dbReference type="SUPFAM" id="SSF144284">
    <property type="entry name" value="Sec2 N-terminal region"/>
    <property type="match status" value="1"/>
</dbReference>
<gene>
    <name evidence="13" type="ORF">HK103_003869</name>
</gene>
<evidence type="ECO:0000313" key="13">
    <source>
        <dbReference type="EMBL" id="KAJ3262026.1"/>
    </source>
</evidence>
<evidence type="ECO:0000256" key="5">
    <source>
        <dbReference type="ARBA" id="ARBA00022968"/>
    </source>
</evidence>
<dbReference type="GO" id="GO:0016757">
    <property type="term" value="F:glycosyltransferase activity"/>
    <property type="evidence" value="ECO:0007669"/>
    <property type="project" value="UniProtKB-KW"/>
</dbReference>
<dbReference type="GO" id="GO:0006887">
    <property type="term" value="P:exocytosis"/>
    <property type="evidence" value="ECO:0007669"/>
    <property type="project" value="TreeGrafter"/>
</dbReference>
<reference evidence="13" key="1">
    <citation type="submission" date="2020-05" db="EMBL/GenBank/DDBJ databases">
        <title>Phylogenomic resolution of chytrid fungi.</title>
        <authorList>
            <person name="Stajich J.E."/>
            <person name="Amses K."/>
            <person name="Simmons R."/>
            <person name="Seto K."/>
            <person name="Myers J."/>
            <person name="Bonds A."/>
            <person name="Quandt C.A."/>
            <person name="Barry K."/>
            <person name="Liu P."/>
            <person name="Grigoriev I."/>
            <person name="Longcore J.E."/>
            <person name="James T.Y."/>
        </authorList>
    </citation>
    <scope>NUCLEOTIDE SEQUENCE</scope>
    <source>
        <strain evidence="13">PLAUS21</strain>
    </source>
</reference>
<dbReference type="InterPro" id="IPR009449">
    <property type="entry name" value="Sec2_N"/>
</dbReference>
<dbReference type="PANTHER" id="PTHR14430:SF0">
    <property type="entry name" value="SEC2P DOMAIN-CONTAINING PROTEIN"/>
    <property type="match status" value="1"/>
</dbReference>
<dbReference type="GO" id="GO:0070319">
    <property type="term" value="C:Golgi to plasma membrane transport vesicle"/>
    <property type="evidence" value="ECO:0007669"/>
    <property type="project" value="TreeGrafter"/>
</dbReference>
<dbReference type="GO" id="GO:0051286">
    <property type="term" value="C:cell tip"/>
    <property type="evidence" value="ECO:0007669"/>
    <property type="project" value="TreeGrafter"/>
</dbReference>
<keyword evidence="7 9" id="KW-0175">Coiled coil</keyword>
<proteinExistence type="predicted"/>